<gene>
    <name evidence="1" type="ORF">PMACD_LOCUS14987</name>
</gene>
<organism evidence="1 2">
    <name type="scientific">Pieris macdunnoughi</name>
    <dbReference type="NCBI Taxonomy" id="345717"/>
    <lineage>
        <taxon>Eukaryota</taxon>
        <taxon>Metazoa</taxon>
        <taxon>Ecdysozoa</taxon>
        <taxon>Arthropoda</taxon>
        <taxon>Hexapoda</taxon>
        <taxon>Insecta</taxon>
        <taxon>Pterygota</taxon>
        <taxon>Neoptera</taxon>
        <taxon>Endopterygota</taxon>
        <taxon>Lepidoptera</taxon>
        <taxon>Glossata</taxon>
        <taxon>Ditrysia</taxon>
        <taxon>Papilionoidea</taxon>
        <taxon>Pieridae</taxon>
        <taxon>Pierinae</taxon>
        <taxon>Pieris</taxon>
    </lineage>
</organism>
<proteinExistence type="predicted"/>
<dbReference type="OrthoDB" id="6626714at2759"/>
<dbReference type="PANTHER" id="PTHR46113">
    <property type="entry name" value="SNAC DOMAIN-CONTAINING PROTEIN"/>
    <property type="match status" value="1"/>
</dbReference>
<accession>A0A821XUA2</accession>
<dbReference type="AlphaFoldDB" id="A0A821XUA2"/>
<reference evidence="1" key="1">
    <citation type="submission" date="2021-02" db="EMBL/GenBank/DDBJ databases">
        <authorList>
            <person name="Steward A R."/>
        </authorList>
    </citation>
    <scope>NUCLEOTIDE SEQUENCE</scope>
</reference>
<dbReference type="PANTHER" id="PTHR46113:SF1">
    <property type="entry name" value="PEPTIDASE M17 LEUCYL AMINOPEPTIDASE N-TERMINAL DOMAIN-CONTAINING PROTEIN"/>
    <property type="match status" value="1"/>
</dbReference>
<keyword evidence="2" id="KW-1185">Reference proteome</keyword>
<protein>
    <submittedName>
        <fullName evidence="1">Uncharacterized protein</fullName>
    </submittedName>
</protein>
<evidence type="ECO:0000313" key="1">
    <source>
        <dbReference type="EMBL" id="CAF4943899.1"/>
    </source>
</evidence>
<dbReference type="EMBL" id="CAJOBZ010000068">
    <property type="protein sequence ID" value="CAF4943899.1"/>
    <property type="molecule type" value="Genomic_DNA"/>
</dbReference>
<dbReference type="Proteomes" id="UP000663880">
    <property type="component" value="Unassembled WGS sequence"/>
</dbReference>
<sequence length="118" mass="13759">MRRCHLFSRGWYWSGFPNSVEVTWLKQVGSGRTHSIRIYRVRQTAGGKTRPEVSHQFLKKKKTSIPGTKTLIAAKKIVHSLRVVNDLAERGVALMEEYNKLMTTNEEQKKYWLLLVKE</sequence>
<evidence type="ECO:0000313" key="2">
    <source>
        <dbReference type="Proteomes" id="UP000663880"/>
    </source>
</evidence>
<name>A0A821XUA2_9NEOP</name>
<comment type="caution">
    <text evidence="1">The sequence shown here is derived from an EMBL/GenBank/DDBJ whole genome shotgun (WGS) entry which is preliminary data.</text>
</comment>